<dbReference type="PANTHER" id="PTHR43547">
    <property type="entry name" value="TWO-COMPONENT HISTIDINE KINASE"/>
    <property type="match status" value="1"/>
</dbReference>
<dbReference type="SMART" id="SM00387">
    <property type="entry name" value="HATPase_c"/>
    <property type="match status" value="1"/>
</dbReference>
<dbReference type="InterPro" id="IPR036890">
    <property type="entry name" value="HATPase_C_sf"/>
</dbReference>
<protein>
    <recommendedName>
        <fullName evidence="2">Histidine kinase domain-containing protein</fullName>
    </recommendedName>
</protein>
<dbReference type="PRINTS" id="PR00344">
    <property type="entry name" value="BCTRLSENSOR"/>
</dbReference>
<proteinExistence type="predicted"/>
<dbReference type="InterPro" id="IPR003594">
    <property type="entry name" value="HATPase_dom"/>
</dbReference>
<sequence>VDINLSLAGHTLKMIVSDQGTGIQEQEKSHIFSAFYQGKNAKDVIAQGSGLGLTIVKESVEQLMGTLQLEQNEPQGCRFVIQIPTIIPTNKNQGVN</sequence>
<evidence type="ECO:0000313" key="3">
    <source>
        <dbReference type="EMBL" id="KKL98820.1"/>
    </source>
</evidence>
<accession>A0A0F9IYW1</accession>
<evidence type="ECO:0000256" key="1">
    <source>
        <dbReference type="ARBA" id="ARBA00022553"/>
    </source>
</evidence>
<dbReference type="SUPFAM" id="SSF55874">
    <property type="entry name" value="ATPase domain of HSP90 chaperone/DNA topoisomerase II/histidine kinase"/>
    <property type="match status" value="1"/>
</dbReference>
<dbReference type="InterPro" id="IPR005467">
    <property type="entry name" value="His_kinase_dom"/>
</dbReference>
<dbReference type="EMBL" id="LAZR01017824">
    <property type="protein sequence ID" value="KKL98820.1"/>
    <property type="molecule type" value="Genomic_DNA"/>
</dbReference>
<dbReference type="GO" id="GO:0000155">
    <property type="term" value="F:phosphorelay sensor kinase activity"/>
    <property type="evidence" value="ECO:0007669"/>
    <property type="project" value="TreeGrafter"/>
</dbReference>
<feature type="domain" description="Histidine kinase" evidence="2">
    <location>
        <begin position="1"/>
        <end position="87"/>
    </location>
</feature>
<dbReference type="PANTHER" id="PTHR43547:SF2">
    <property type="entry name" value="HYBRID SIGNAL TRANSDUCTION HISTIDINE KINASE C"/>
    <property type="match status" value="1"/>
</dbReference>
<dbReference type="InterPro" id="IPR004358">
    <property type="entry name" value="Sig_transdc_His_kin-like_C"/>
</dbReference>
<name>A0A0F9IYW1_9ZZZZ</name>
<dbReference type="Gene3D" id="3.30.565.10">
    <property type="entry name" value="Histidine kinase-like ATPase, C-terminal domain"/>
    <property type="match status" value="1"/>
</dbReference>
<dbReference type="AlphaFoldDB" id="A0A0F9IYW1"/>
<keyword evidence="1" id="KW-0597">Phosphoprotein</keyword>
<comment type="caution">
    <text evidence="3">The sequence shown here is derived from an EMBL/GenBank/DDBJ whole genome shotgun (WGS) entry which is preliminary data.</text>
</comment>
<evidence type="ECO:0000259" key="2">
    <source>
        <dbReference type="PROSITE" id="PS50109"/>
    </source>
</evidence>
<organism evidence="3">
    <name type="scientific">marine sediment metagenome</name>
    <dbReference type="NCBI Taxonomy" id="412755"/>
    <lineage>
        <taxon>unclassified sequences</taxon>
        <taxon>metagenomes</taxon>
        <taxon>ecological metagenomes</taxon>
    </lineage>
</organism>
<dbReference type="PROSITE" id="PS50109">
    <property type="entry name" value="HIS_KIN"/>
    <property type="match status" value="1"/>
</dbReference>
<reference evidence="3" key="1">
    <citation type="journal article" date="2015" name="Nature">
        <title>Complex archaea that bridge the gap between prokaryotes and eukaryotes.</title>
        <authorList>
            <person name="Spang A."/>
            <person name="Saw J.H."/>
            <person name="Jorgensen S.L."/>
            <person name="Zaremba-Niedzwiedzka K."/>
            <person name="Martijn J."/>
            <person name="Lind A.E."/>
            <person name="van Eijk R."/>
            <person name="Schleper C."/>
            <person name="Guy L."/>
            <person name="Ettema T.J."/>
        </authorList>
    </citation>
    <scope>NUCLEOTIDE SEQUENCE</scope>
</reference>
<feature type="non-terminal residue" evidence="3">
    <location>
        <position position="1"/>
    </location>
</feature>
<gene>
    <name evidence="3" type="ORF">LCGC14_1820570</name>
</gene>
<dbReference type="Pfam" id="PF02518">
    <property type="entry name" value="HATPase_c"/>
    <property type="match status" value="1"/>
</dbReference>